<feature type="signal peptide" evidence="1">
    <location>
        <begin position="1"/>
        <end position="23"/>
    </location>
</feature>
<evidence type="ECO:0000313" key="4">
    <source>
        <dbReference type="EMBL" id="MVN74741.1"/>
    </source>
</evidence>
<dbReference type="SUPFAM" id="SSF56601">
    <property type="entry name" value="beta-lactamase/transpeptidase-like"/>
    <property type="match status" value="1"/>
</dbReference>
<name>A0A7K1T9B7_9BACT</name>
<protein>
    <submittedName>
        <fullName evidence="4">Serine hydrolase</fullName>
    </submittedName>
</protein>
<dbReference type="Gene3D" id="3.40.710.10">
    <property type="entry name" value="DD-peptidase/beta-lactamase superfamily"/>
    <property type="match status" value="1"/>
</dbReference>
<dbReference type="RefSeq" id="WP_157561528.1">
    <property type="nucleotide sequence ID" value="NZ_WQKZ01000001.1"/>
</dbReference>
<dbReference type="InterPro" id="IPR050491">
    <property type="entry name" value="AmpC-like"/>
</dbReference>
<keyword evidence="5" id="KW-1185">Reference proteome</keyword>
<evidence type="ECO:0000313" key="5">
    <source>
        <dbReference type="Proteomes" id="UP000441336"/>
    </source>
</evidence>
<accession>A0A7K1T9B7</accession>
<dbReference type="InterPro" id="IPR012338">
    <property type="entry name" value="Beta-lactam/transpept-like"/>
</dbReference>
<dbReference type="Pfam" id="PF00144">
    <property type="entry name" value="Beta-lactamase"/>
    <property type="match status" value="1"/>
</dbReference>
<keyword evidence="1" id="KW-0732">Signal</keyword>
<keyword evidence="4" id="KW-0378">Hydrolase</keyword>
<reference evidence="4 5" key="1">
    <citation type="submission" date="2019-12" db="EMBL/GenBank/DDBJ databases">
        <title>Hymenobacter sp. HMF4947 Genome sequencing and assembly.</title>
        <authorList>
            <person name="Kang H."/>
            <person name="Cha I."/>
            <person name="Kim H."/>
            <person name="Joh K."/>
        </authorList>
    </citation>
    <scope>NUCLEOTIDE SEQUENCE [LARGE SCALE GENOMIC DNA]</scope>
    <source>
        <strain evidence="4 5">HMF4947</strain>
    </source>
</reference>
<dbReference type="InterPro" id="IPR021860">
    <property type="entry name" value="Peptidase_S12_Pab87-rel_C"/>
</dbReference>
<feature type="domain" description="Peptidase S12 Pab87-related C-terminal" evidence="3">
    <location>
        <begin position="422"/>
        <end position="507"/>
    </location>
</feature>
<dbReference type="PANTHER" id="PTHR46825">
    <property type="entry name" value="D-ALANYL-D-ALANINE-CARBOXYPEPTIDASE/ENDOPEPTIDASE AMPH"/>
    <property type="match status" value="1"/>
</dbReference>
<comment type="caution">
    <text evidence="4">The sequence shown here is derived from an EMBL/GenBank/DDBJ whole genome shotgun (WGS) entry which is preliminary data.</text>
</comment>
<proteinExistence type="predicted"/>
<dbReference type="PANTHER" id="PTHR46825:SF15">
    <property type="entry name" value="BETA-LACTAMASE-RELATED DOMAIN-CONTAINING PROTEIN"/>
    <property type="match status" value="1"/>
</dbReference>
<evidence type="ECO:0000256" key="1">
    <source>
        <dbReference type="SAM" id="SignalP"/>
    </source>
</evidence>
<organism evidence="4 5">
    <name type="scientific">Hymenobacter ginkgonis</name>
    <dbReference type="NCBI Taxonomy" id="2682976"/>
    <lineage>
        <taxon>Bacteria</taxon>
        <taxon>Pseudomonadati</taxon>
        <taxon>Bacteroidota</taxon>
        <taxon>Cytophagia</taxon>
        <taxon>Cytophagales</taxon>
        <taxon>Hymenobacteraceae</taxon>
        <taxon>Hymenobacter</taxon>
    </lineage>
</organism>
<dbReference type="Pfam" id="PF11954">
    <property type="entry name" value="DUF3471"/>
    <property type="match status" value="1"/>
</dbReference>
<dbReference type="Gene3D" id="2.40.128.600">
    <property type="match status" value="1"/>
</dbReference>
<dbReference type="InterPro" id="IPR001466">
    <property type="entry name" value="Beta-lactam-related"/>
</dbReference>
<sequence length="521" mass="57419">MFFRFHQPSWLVAALLSAATAAAQPAAPLPPNPAAGRRFVQDSLRAYVERGRRLWNIPGLAVAVVKDGQVLVSQGYGTRGANGQGGPVDGNTLFMIASNSKLFTGTAIAQLVEEKKLKLDDPVRKYLPGYRLYDSASSQLVSVRDVLGHKLGTKTFQGDFSFWNSNLSRAEIIGKMRLLKPTHPFRQDYGYCNAGFVTAGEIVPAVSGGQTWESWVQQRLLTPLGMANTYPLTSGIAQRADVALPYTDAFGPLARLPFDELDNMGPAASLVSCTNDLAHWLQFQLDSGKYRGQRVLPWATLRRTREANTLLTATKNPLVPSHFRTYGLGVFSADYNGRQIYWHTGGADGYVTNVCFVPEENLGLTVLTNQDNQSFFEALRYQILDAYLGVPYVDRSRQFWLNAQAGRAETRRDVAALAARAAKKNKPDRPLAAYAGTFQHPLYGPLTVVPQGRQLLVHFGHHPHLTATLDYLDGDTFRLTYSNAAYGVFAAPFTVENGQVKTLEVHVNDGLDPDAYLFSKQ</sequence>
<evidence type="ECO:0000259" key="3">
    <source>
        <dbReference type="Pfam" id="PF11954"/>
    </source>
</evidence>
<evidence type="ECO:0000259" key="2">
    <source>
        <dbReference type="Pfam" id="PF00144"/>
    </source>
</evidence>
<feature type="chain" id="PRO_5029546421" evidence="1">
    <location>
        <begin position="24"/>
        <end position="521"/>
    </location>
</feature>
<feature type="domain" description="Beta-lactamase-related" evidence="2">
    <location>
        <begin position="54"/>
        <end position="386"/>
    </location>
</feature>
<gene>
    <name evidence="4" type="ORF">GO988_00200</name>
</gene>
<dbReference type="AlphaFoldDB" id="A0A7K1T9B7"/>
<dbReference type="GO" id="GO:0016787">
    <property type="term" value="F:hydrolase activity"/>
    <property type="evidence" value="ECO:0007669"/>
    <property type="project" value="UniProtKB-KW"/>
</dbReference>
<dbReference type="EMBL" id="WQKZ01000001">
    <property type="protein sequence ID" value="MVN74741.1"/>
    <property type="molecule type" value="Genomic_DNA"/>
</dbReference>
<dbReference type="Proteomes" id="UP000441336">
    <property type="component" value="Unassembled WGS sequence"/>
</dbReference>